<dbReference type="InterPro" id="IPR001539">
    <property type="entry name" value="Peptidase_U32"/>
</dbReference>
<proteinExistence type="predicted"/>
<dbReference type="STRING" id="1395513.P343_12555"/>
<gene>
    <name evidence="1" type="ORF">P343_12555</name>
</gene>
<comment type="caution">
    <text evidence="1">The sequence shown here is derived from an EMBL/GenBank/DDBJ whole genome shotgun (WGS) entry which is preliminary data.</text>
</comment>
<dbReference type="EMBL" id="AWTC01000013">
    <property type="protein sequence ID" value="EST11095.1"/>
    <property type="molecule type" value="Genomic_DNA"/>
</dbReference>
<organism evidence="1 2">
    <name type="scientific">Sporolactobacillus laevolacticus DSM 442</name>
    <dbReference type="NCBI Taxonomy" id="1395513"/>
    <lineage>
        <taxon>Bacteria</taxon>
        <taxon>Bacillati</taxon>
        <taxon>Bacillota</taxon>
        <taxon>Bacilli</taxon>
        <taxon>Bacillales</taxon>
        <taxon>Sporolactobacillaceae</taxon>
        <taxon>Sporolactobacillus</taxon>
    </lineage>
</organism>
<dbReference type="Proteomes" id="UP000018296">
    <property type="component" value="Unassembled WGS sequence"/>
</dbReference>
<dbReference type="PANTHER" id="PTHR30217:SF12">
    <property type="entry name" value="U32 FAMILY PEPTIDASE"/>
    <property type="match status" value="1"/>
</dbReference>
<dbReference type="PATRIC" id="fig|1395513.3.peg.2547"/>
<dbReference type="OrthoDB" id="9807498at2"/>
<evidence type="ECO:0000313" key="2">
    <source>
        <dbReference type="Proteomes" id="UP000018296"/>
    </source>
</evidence>
<accession>V6IVE8</accession>
<keyword evidence="2" id="KW-1185">Reference proteome</keyword>
<dbReference type="eggNOG" id="COG0826">
    <property type="taxonomic scope" value="Bacteria"/>
</dbReference>
<dbReference type="Pfam" id="PF01136">
    <property type="entry name" value="Peptidase_U32"/>
    <property type="match status" value="1"/>
</dbReference>
<reference evidence="1 2" key="1">
    <citation type="journal article" date="2013" name="Genome Announc.">
        <title>Genome Sequence of Sporolactobacillus laevolacticus DSM442, an Efficient Polymer-Grade D-Lactate Producer from Agricultural Waste Cottonseed as a Nitrogen Source.</title>
        <authorList>
            <person name="Wang H."/>
            <person name="Wang L."/>
            <person name="Ju J."/>
            <person name="Yu B."/>
            <person name="Ma Y."/>
        </authorList>
    </citation>
    <scope>NUCLEOTIDE SEQUENCE [LARGE SCALE GENOMIC DNA]</scope>
    <source>
        <strain evidence="1 2">DSM 442</strain>
    </source>
</reference>
<dbReference type="InterPro" id="IPR051454">
    <property type="entry name" value="RNA/ubiquinone_mod_enzymes"/>
</dbReference>
<sequence>MFEYGGFILIDIIATAESYAQAESLLNAGVDTLYVGGHPFGLRLPQALSLEEINRIICLAHSYGKKVTVACNALMHNEQIGQLTPYLSQLAEIGADAVTIGDPGAIFVLKELGLPLSFIYDAGTLVTSAEQVAFWVGQGASGAVAARELTLTELIAMQQLLDQPIEVQVYGPTCIHQSGRPLLTNYYNYTGNPGQVDKPDGLYLRDPKNPDSQYPIFEDQDGTHIFSTEDLSLVGQLKIMHDQGLNTWKLDGVLLRGERFVQIVALFDEARHAIESGAFVPESFCNRLAKLQPASRPLGTGFYLKNPEDVH</sequence>
<dbReference type="PANTHER" id="PTHR30217">
    <property type="entry name" value="PEPTIDASE U32 FAMILY"/>
    <property type="match status" value="1"/>
</dbReference>
<dbReference type="AlphaFoldDB" id="V6IVE8"/>
<protein>
    <submittedName>
        <fullName evidence="1">Peptidase</fullName>
    </submittedName>
</protein>
<name>V6IVE8_9BACL</name>
<evidence type="ECO:0000313" key="1">
    <source>
        <dbReference type="EMBL" id="EST11095.1"/>
    </source>
</evidence>